<gene>
    <name evidence="12" type="ORF">FHS75_003425</name>
</gene>
<evidence type="ECO:0000259" key="11">
    <source>
        <dbReference type="PROSITE" id="PS52015"/>
    </source>
</evidence>
<dbReference type="GO" id="GO:0055085">
    <property type="term" value="P:transmembrane transport"/>
    <property type="evidence" value="ECO:0007669"/>
    <property type="project" value="InterPro"/>
</dbReference>
<dbReference type="GO" id="GO:0015891">
    <property type="term" value="P:siderophore transport"/>
    <property type="evidence" value="ECO:0007669"/>
    <property type="project" value="InterPro"/>
</dbReference>
<evidence type="ECO:0000256" key="6">
    <source>
        <dbReference type="ARBA" id="ARBA00022692"/>
    </source>
</evidence>
<comment type="caution">
    <text evidence="12">The sequence shown here is derived from an EMBL/GenBank/DDBJ whole genome shotgun (WGS) entry which is preliminary data.</text>
</comment>
<dbReference type="AlphaFoldDB" id="A0A7Y9XYN7"/>
<evidence type="ECO:0000313" key="12">
    <source>
        <dbReference type="EMBL" id="NYH97064.1"/>
    </source>
</evidence>
<evidence type="ECO:0000256" key="3">
    <source>
        <dbReference type="ARBA" id="ARBA00022448"/>
    </source>
</evidence>
<reference evidence="12 13" key="1">
    <citation type="submission" date="2020-07" db="EMBL/GenBank/DDBJ databases">
        <title>Genomic Encyclopedia of Type Strains, Phase IV (KMG-IV): sequencing the most valuable type-strain genomes for metagenomic binning, comparative biology and taxonomic classification.</title>
        <authorList>
            <person name="Goeker M."/>
        </authorList>
    </citation>
    <scope>NUCLEOTIDE SEQUENCE [LARGE SCALE GENOMIC DNA]</scope>
    <source>
        <strain evidence="12 13">DSM 29043</strain>
    </source>
</reference>
<keyword evidence="10" id="KW-0735">Signal-anchor</keyword>
<evidence type="ECO:0000256" key="4">
    <source>
        <dbReference type="ARBA" id="ARBA00022475"/>
    </source>
</evidence>
<dbReference type="PANTHER" id="PTHR33446:SF2">
    <property type="entry name" value="PROTEIN TONB"/>
    <property type="match status" value="1"/>
</dbReference>
<proteinExistence type="inferred from homology"/>
<dbReference type="InterPro" id="IPR003538">
    <property type="entry name" value="TonB"/>
</dbReference>
<name>A0A7Y9XYN7_9SPHN</name>
<dbReference type="GO" id="GO:0015031">
    <property type="term" value="P:protein transport"/>
    <property type="evidence" value="ECO:0007669"/>
    <property type="project" value="UniProtKB-UniRule"/>
</dbReference>
<comment type="subcellular location">
    <subcellularLocation>
        <location evidence="1 10">Cell inner membrane</location>
        <topology evidence="1 10">Single-pass membrane protein</topology>
        <orientation evidence="1 10">Periplasmic side</orientation>
    </subcellularLocation>
</comment>
<keyword evidence="4 10" id="KW-1003">Cell membrane</keyword>
<dbReference type="InterPro" id="IPR037682">
    <property type="entry name" value="TonB_C"/>
</dbReference>
<dbReference type="SUPFAM" id="SSF74653">
    <property type="entry name" value="TolA/TonB C-terminal domain"/>
    <property type="match status" value="1"/>
</dbReference>
<keyword evidence="13" id="KW-1185">Reference proteome</keyword>
<dbReference type="RefSeq" id="WP_179408833.1">
    <property type="nucleotide sequence ID" value="NZ_BMGF01000013.1"/>
</dbReference>
<evidence type="ECO:0000256" key="5">
    <source>
        <dbReference type="ARBA" id="ARBA00022519"/>
    </source>
</evidence>
<dbReference type="InterPro" id="IPR051045">
    <property type="entry name" value="TonB-dependent_transducer"/>
</dbReference>
<evidence type="ECO:0000256" key="1">
    <source>
        <dbReference type="ARBA" id="ARBA00004383"/>
    </source>
</evidence>
<dbReference type="NCBIfam" id="TIGR01352">
    <property type="entry name" value="tonB_Cterm"/>
    <property type="match status" value="1"/>
</dbReference>
<dbReference type="Gene3D" id="3.30.1150.10">
    <property type="match status" value="1"/>
</dbReference>
<dbReference type="PANTHER" id="PTHR33446">
    <property type="entry name" value="PROTEIN TONB-RELATED"/>
    <property type="match status" value="1"/>
</dbReference>
<keyword evidence="8 10" id="KW-1133">Transmembrane helix</keyword>
<dbReference type="GO" id="GO:0030288">
    <property type="term" value="C:outer membrane-bounded periplasmic space"/>
    <property type="evidence" value="ECO:0007669"/>
    <property type="project" value="InterPro"/>
</dbReference>
<keyword evidence="9 10" id="KW-0472">Membrane</keyword>
<evidence type="ECO:0000256" key="8">
    <source>
        <dbReference type="ARBA" id="ARBA00022989"/>
    </source>
</evidence>
<dbReference type="EMBL" id="JACBZF010000011">
    <property type="protein sequence ID" value="NYH97064.1"/>
    <property type="molecule type" value="Genomic_DNA"/>
</dbReference>
<evidence type="ECO:0000256" key="7">
    <source>
        <dbReference type="ARBA" id="ARBA00022927"/>
    </source>
</evidence>
<accession>A0A7Y9XYN7</accession>
<comment type="similarity">
    <text evidence="2 10">Belongs to the TonB family.</text>
</comment>
<dbReference type="GO" id="GO:0031992">
    <property type="term" value="F:energy transducer activity"/>
    <property type="evidence" value="ECO:0007669"/>
    <property type="project" value="InterPro"/>
</dbReference>
<evidence type="ECO:0000256" key="2">
    <source>
        <dbReference type="ARBA" id="ARBA00006555"/>
    </source>
</evidence>
<evidence type="ECO:0000256" key="9">
    <source>
        <dbReference type="ARBA" id="ARBA00023136"/>
    </source>
</evidence>
<organism evidence="12 13">
    <name type="scientific">Novosphingobium marinum</name>
    <dbReference type="NCBI Taxonomy" id="1514948"/>
    <lineage>
        <taxon>Bacteria</taxon>
        <taxon>Pseudomonadati</taxon>
        <taxon>Pseudomonadota</taxon>
        <taxon>Alphaproteobacteria</taxon>
        <taxon>Sphingomonadales</taxon>
        <taxon>Sphingomonadaceae</taxon>
        <taxon>Novosphingobium</taxon>
    </lineage>
</organism>
<protein>
    <recommendedName>
        <fullName evidence="10">Protein TonB</fullName>
    </recommendedName>
</protein>
<feature type="domain" description="TonB C-terminal" evidence="11">
    <location>
        <begin position="154"/>
        <end position="247"/>
    </location>
</feature>
<keyword evidence="5 10" id="KW-0997">Cell inner membrane</keyword>
<dbReference type="Proteomes" id="UP000522081">
    <property type="component" value="Unassembled WGS sequence"/>
</dbReference>
<keyword evidence="3 10" id="KW-0813">Transport</keyword>
<dbReference type="Pfam" id="PF03544">
    <property type="entry name" value="TonB_C"/>
    <property type="match status" value="1"/>
</dbReference>
<dbReference type="InterPro" id="IPR006260">
    <property type="entry name" value="TonB/TolA_C"/>
</dbReference>
<sequence length="247" mass="25764">MTPAQLVTHKRHWTVAAGIALAAHAGVIVLATSAFMGSYEPSTPEPVMTIELPPLAAPASPSSVTPEQPVQADNVPPDTVLPPMDVPAVHAPLPSDPVTLPPPPPPLPQRRIAAAPVLVAAPPANPVAVLQTGTGTGASATSGDDPKAKAAEADYFSLVSAHLNRKKKYPSEAQKAMQQGIVTVRFTVSRDGGVSGVSIKRGSGHELLDQATIDLMQRVAPLPKFPKSMTRDRVTLSLPIDYSLKTS</sequence>
<dbReference type="PRINTS" id="PR01374">
    <property type="entry name" value="TONBPROTEIN"/>
</dbReference>
<keyword evidence="7 10" id="KW-0653">Protein transport</keyword>
<dbReference type="GO" id="GO:0098797">
    <property type="term" value="C:plasma membrane protein complex"/>
    <property type="evidence" value="ECO:0007669"/>
    <property type="project" value="TreeGrafter"/>
</dbReference>
<evidence type="ECO:0000256" key="10">
    <source>
        <dbReference type="RuleBase" id="RU362123"/>
    </source>
</evidence>
<dbReference type="PROSITE" id="PS52015">
    <property type="entry name" value="TONB_CTD"/>
    <property type="match status" value="1"/>
</dbReference>
<feature type="transmembrane region" description="Helical" evidence="10">
    <location>
        <begin position="12"/>
        <end position="36"/>
    </location>
</feature>
<keyword evidence="6 10" id="KW-0812">Transmembrane</keyword>
<comment type="function">
    <text evidence="10">Interacts with outer membrane receptor proteins that carry out high-affinity binding and energy dependent uptake into the periplasmic space of specific substrates. It could act to transduce energy from the cytoplasmic membrane to specific energy-requiring processes in the outer membrane, resulting in the release into the periplasm of ligands bound by these outer membrane proteins.</text>
</comment>
<evidence type="ECO:0000313" key="13">
    <source>
        <dbReference type="Proteomes" id="UP000522081"/>
    </source>
</evidence>